<dbReference type="SMART" id="SM00633">
    <property type="entry name" value="Glyco_10"/>
    <property type="match status" value="1"/>
</dbReference>
<evidence type="ECO:0000313" key="5">
    <source>
        <dbReference type="EMBL" id="QQZ02681.1"/>
    </source>
</evidence>
<dbReference type="Pfam" id="PF00331">
    <property type="entry name" value="Glyco_hydro_10"/>
    <property type="match status" value="1"/>
</dbReference>
<organism evidence="5">
    <name type="scientific">uncultured microorganism</name>
    <dbReference type="NCBI Taxonomy" id="358574"/>
    <lineage>
        <taxon>unclassified sequences</taxon>
        <taxon>environmental samples</taxon>
    </lineage>
</organism>
<sequence length="501" mass="56729">MRHTVMGWGMLAAVLALAQEQNPAMSDAYWKIWNPEVQREIDRRIDQNRKADAALTLSGVPAGAEVKVEQISHAFIFGAHIFNFKQLGTAERNRKYEELYGTLFNSATIAFYWKKFELEPGNPRFEAEARDTAAYWDACKDPKNETHWRRPAAEPVVAFCESKGIRLHGHPIIWGNRKWHHPEWLFETFCPADEKEKLLKLGKEGLSKLTPAQIAELIPVYTREMKRLFEKRAAELAQRYQGRIHSWDVVNESATDFSRGLMVPGDAICKSTYGLMPGDYTWQAFQTVGPLFPKNVMLNINDYLNNEAYTRQVNDLRARGCRIDIMGTQMHLFNPQDCLNLADGQTIRMPVNTPQQIWDTMATMAKAGLPLHLSEITITSPNNDARGQQIQAVLTRNLYRTWFSVGPMMGITWWNVVDDCGAPGEPSVSGLFSRDMAPKPAFHAMNALINDEWKTRLTLKAGANGNVAFRGFKGTYRVSWKDAAGAEKQAEFRLAKDGDGI</sequence>
<evidence type="ECO:0000256" key="2">
    <source>
        <dbReference type="ARBA" id="ARBA00023277"/>
    </source>
</evidence>
<accession>A0A7U1BNE1</accession>
<dbReference type="InterPro" id="IPR017853">
    <property type="entry name" value="GH"/>
</dbReference>
<keyword evidence="1 5" id="KW-0378">Hydrolase</keyword>
<keyword evidence="5" id="KW-0326">Glycosidase</keyword>
<dbReference type="InterPro" id="IPR044846">
    <property type="entry name" value="GH10"/>
</dbReference>
<dbReference type="GO" id="GO:0045493">
    <property type="term" value="P:xylan catabolic process"/>
    <property type="evidence" value="ECO:0007669"/>
    <property type="project" value="UniProtKB-KW"/>
</dbReference>
<keyword evidence="5" id="KW-0858">Xylan degradation</keyword>
<dbReference type="EMBL" id="MW124423">
    <property type="protein sequence ID" value="QQZ02681.1"/>
    <property type="molecule type" value="Genomic_DNA"/>
</dbReference>
<dbReference type="Gene3D" id="3.20.20.80">
    <property type="entry name" value="Glycosidases"/>
    <property type="match status" value="1"/>
</dbReference>
<dbReference type="GO" id="GO:0004553">
    <property type="term" value="F:hydrolase activity, hydrolyzing O-glycosyl compounds"/>
    <property type="evidence" value="ECO:0007669"/>
    <property type="project" value="InterPro"/>
</dbReference>
<reference evidence="5" key="1">
    <citation type="journal article" date="2021" name="AMB Express">
        <title>Characterization of efficient xylanases from industrial-scale pulp and paper wastewater treatment microbiota.</title>
        <authorList>
            <person name="Wang J."/>
            <person name="Liang J."/>
            <person name="Li Y."/>
            <person name="Tian L."/>
            <person name="Wei Y."/>
        </authorList>
    </citation>
    <scope>NUCLEOTIDE SEQUENCE</scope>
</reference>
<protein>
    <submittedName>
        <fullName evidence="5">1,4-beta-xylanase</fullName>
    </submittedName>
</protein>
<evidence type="ECO:0000256" key="3">
    <source>
        <dbReference type="ARBA" id="ARBA00023326"/>
    </source>
</evidence>
<evidence type="ECO:0000256" key="1">
    <source>
        <dbReference type="ARBA" id="ARBA00022801"/>
    </source>
</evidence>
<proteinExistence type="predicted"/>
<keyword evidence="3" id="KW-0624">Polysaccharide degradation</keyword>
<dbReference type="SUPFAM" id="SSF51445">
    <property type="entry name" value="(Trans)glycosidases"/>
    <property type="match status" value="1"/>
</dbReference>
<feature type="domain" description="GH10" evidence="4">
    <location>
        <begin position="81"/>
        <end position="448"/>
    </location>
</feature>
<dbReference type="AlphaFoldDB" id="A0A7U1BNE1"/>
<evidence type="ECO:0000259" key="4">
    <source>
        <dbReference type="PROSITE" id="PS51760"/>
    </source>
</evidence>
<dbReference type="InterPro" id="IPR001000">
    <property type="entry name" value="GH10_dom"/>
</dbReference>
<dbReference type="PANTHER" id="PTHR31490:SF1">
    <property type="entry name" value="ENDO-1,4-BETA-XYLANASE 1"/>
    <property type="match status" value="1"/>
</dbReference>
<dbReference type="PANTHER" id="PTHR31490">
    <property type="entry name" value="GLYCOSYL HYDROLASE"/>
    <property type="match status" value="1"/>
</dbReference>
<dbReference type="PROSITE" id="PS51760">
    <property type="entry name" value="GH10_2"/>
    <property type="match status" value="1"/>
</dbReference>
<keyword evidence="2" id="KW-0119">Carbohydrate metabolism</keyword>
<name>A0A7U1BNE1_9ZZZZ</name>